<evidence type="ECO:0008006" key="5">
    <source>
        <dbReference type="Google" id="ProtNLM"/>
    </source>
</evidence>
<evidence type="ECO:0000256" key="1">
    <source>
        <dbReference type="SAM" id="MobiDB-lite"/>
    </source>
</evidence>
<dbReference type="RefSeq" id="WP_380138575.1">
    <property type="nucleotide sequence ID" value="NZ_JBHTFY010000001.1"/>
</dbReference>
<accession>A0ABP8DA79</accession>
<keyword evidence="2" id="KW-0472">Membrane</keyword>
<comment type="caution">
    <text evidence="3">The sequence shown here is derived from an EMBL/GenBank/DDBJ whole genome shotgun (WGS) entry which is preliminary data.</text>
</comment>
<feature type="transmembrane region" description="Helical" evidence="2">
    <location>
        <begin position="156"/>
        <end position="184"/>
    </location>
</feature>
<evidence type="ECO:0000313" key="4">
    <source>
        <dbReference type="Proteomes" id="UP001500620"/>
    </source>
</evidence>
<feature type="transmembrane region" description="Helical" evidence="2">
    <location>
        <begin position="34"/>
        <end position="51"/>
    </location>
</feature>
<gene>
    <name evidence="3" type="ORF">GCM10022255_041290</name>
</gene>
<evidence type="ECO:0000256" key="2">
    <source>
        <dbReference type="SAM" id="Phobius"/>
    </source>
</evidence>
<dbReference type="Proteomes" id="UP001500620">
    <property type="component" value="Unassembled WGS sequence"/>
</dbReference>
<feature type="transmembrane region" description="Helical" evidence="2">
    <location>
        <begin position="72"/>
        <end position="95"/>
    </location>
</feature>
<evidence type="ECO:0000313" key="3">
    <source>
        <dbReference type="EMBL" id="GAA4250876.1"/>
    </source>
</evidence>
<reference evidence="4" key="1">
    <citation type="journal article" date="2019" name="Int. J. Syst. Evol. Microbiol.">
        <title>The Global Catalogue of Microorganisms (GCM) 10K type strain sequencing project: providing services to taxonomists for standard genome sequencing and annotation.</title>
        <authorList>
            <consortium name="The Broad Institute Genomics Platform"/>
            <consortium name="The Broad Institute Genome Sequencing Center for Infectious Disease"/>
            <person name="Wu L."/>
            <person name="Ma J."/>
        </authorList>
    </citation>
    <scope>NUCLEOTIDE SEQUENCE [LARGE SCALE GENOMIC DNA]</scope>
    <source>
        <strain evidence="4">JCM 17441</strain>
    </source>
</reference>
<sequence>MTAHRLGMAWLGRQFVVLLGPALGAVRRRRLRDLWMGAAAAAVVTILALAFRTPSGHAFLTAYAITRPGDPLYITLVKLPLSMFAPAALLPYWFAVMQVFVVYTLVQALVGARRTLVVAFTGHAVATMSTHMWILLGPPIGIGHRFDHFGDAGPSVAVISLLAYAVVACRASWLAIVLIAYHAIEIGIFNGVAQREHLIGTFTGALLAVAGRLATRRRARGADAGPPPWTALGRSASAGVPCRPLPGRYPLASEPASAYGHHMLLAALEEHETSTATAQGPRREPAGRTASHRRGIGR</sequence>
<dbReference type="EMBL" id="BAABAT010000010">
    <property type="protein sequence ID" value="GAA4250876.1"/>
    <property type="molecule type" value="Genomic_DNA"/>
</dbReference>
<name>A0ABP8DA79_9ACTN</name>
<keyword evidence="4" id="KW-1185">Reference proteome</keyword>
<keyword evidence="2" id="KW-0812">Transmembrane</keyword>
<proteinExistence type="predicted"/>
<protein>
    <recommendedName>
        <fullName evidence="5">Integral membrane protein</fullName>
    </recommendedName>
</protein>
<keyword evidence="2" id="KW-1133">Transmembrane helix</keyword>
<organism evidence="3 4">
    <name type="scientific">Dactylosporangium darangshiense</name>
    <dbReference type="NCBI Taxonomy" id="579108"/>
    <lineage>
        <taxon>Bacteria</taxon>
        <taxon>Bacillati</taxon>
        <taxon>Actinomycetota</taxon>
        <taxon>Actinomycetes</taxon>
        <taxon>Micromonosporales</taxon>
        <taxon>Micromonosporaceae</taxon>
        <taxon>Dactylosporangium</taxon>
    </lineage>
</organism>
<feature type="region of interest" description="Disordered" evidence="1">
    <location>
        <begin position="271"/>
        <end position="298"/>
    </location>
</feature>
<feature type="transmembrane region" description="Helical" evidence="2">
    <location>
        <begin position="115"/>
        <end position="136"/>
    </location>
</feature>